<keyword evidence="1" id="KW-0472">Membrane</keyword>
<keyword evidence="1" id="KW-1133">Transmembrane helix</keyword>
<evidence type="ECO:0000313" key="2">
    <source>
        <dbReference type="EMBL" id="ABX00941.1"/>
    </source>
</evidence>
<organism evidence="2">
    <name type="scientific">Methanococcus maripaludis (strain C6 / ATCC BAA-1332)</name>
    <dbReference type="NCBI Taxonomy" id="444158"/>
    <lineage>
        <taxon>Archaea</taxon>
        <taxon>Methanobacteriati</taxon>
        <taxon>Methanobacteriota</taxon>
        <taxon>Methanomada group</taxon>
        <taxon>Methanococci</taxon>
        <taxon>Methanococcales</taxon>
        <taxon>Methanococcaceae</taxon>
        <taxon>Methanococcus</taxon>
    </lineage>
</organism>
<dbReference type="KEGG" id="mmx:MmarC6_0117"/>
<protein>
    <submittedName>
        <fullName evidence="2">Signal transduction histidine kinase, LytS</fullName>
    </submittedName>
</protein>
<accession>A9A7J3</accession>
<dbReference type="eggNOG" id="arCOG06589">
    <property type="taxonomic scope" value="Archaea"/>
</dbReference>
<reference evidence="2" key="1">
    <citation type="submission" date="2007-10" db="EMBL/GenBank/DDBJ databases">
        <title>Complete sequence of Methanococcus maripaludis C6.</title>
        <authorList>
            <consortium name="US DOE Joint Genome Institute"/>
            <person name="Copeland A."/>
            <person name="Lucas S."/>
            <person name="Lapidus A."/>
            <person name="Barry K."/>
            <person name="Glavina del Rio T."/>
            <person name="Dalin E."/>
            <person name="Tice H."/>
            <person name="Pitluck S."/>
            <person name="Clum A."/>
            <person name="Schmutz J."/>
            <person name="Larimer F."/>
            <person name="Land M."/>
            <person name="Hauser L."/>
            <person name="Kyrpides N."/>
            <person name="Mikhailova N."/>
            <person name="Sieprawska-Lupa M."/>
            <person name="Whitman W.B."/>
            <person name="Richardson P."/>
        </authorList>
    </citation>
    <scope>NUCLEOTIDE SEQUENCE [LARGE SCALE GENOMIC DNA]</scope>
    <source>
        <strain evidence="2">C6</strain>
    </source>
</reference>
<gene>
    <name evidence="2" type="ordered locus">MmarC6_0117</name>
</gene>
<sequence>MNEDINKMKISREYYKEYSKYLFLLCICVNIIGAEVVQIIRIPAFLDAAGTILAGLLMGSIPGAIVGLITNIALGFLMDSSYFYFAVINVLIGLIAGYIFSKYPFNIKTVLIASIIISVMASVIGNAISIVVFGGILDGSLSDLSMLLVENGLNLFLSVTITGFFANLLDKLLSFVLVFYIVGIIENRIEKDRSRRKLR</sequence>
<feature type="transmembrane region" description="Helical" evidence="1">
    <location>
        <begin position="21"/>
        <end position="40"/>
    </location>
</feature>
<feature type="transmembrane region" description="Helical" evidence="1">
    <location>
        <begin position="81"/>
        <end position="100"/>
    </location>
</feature>
<name>A9A7J3_METM6</name>
<keyword evidence="2" id="KW-0418">Kinase</keyword>
<evidence type="ECO:0000256" key="1">
    <source>
        <dbReference type="SAM" id="Phobius"/>
    </source>
</evidence>
<dbReference type="OrthoDB" id="60247at2157"/>
<dbReference type="HOGENOM" id="CLU_091606_3_0_2"/>
<dbReference type="Gene3D" id="1.10.1760.20">
    <property type="match status" value="1"/>
</dbReference>
<dbReference type="AlphaFoldDB" id="A9A7J3"/>
<feature type="transmembrane region" description="Helical" evidence="1">
    <location>
        <begin position="112"/>
        <end position="137"/>
    </location>
</feature>
<feature type="transmembrane region" description="Helical" evidence="1">
    <location>
        <begin position="52"/>
        <end position="74"/>
    </location>
</feature>
<dbReference type="PhylomeDB" id="A9A7J3"/>
<proteinExistence type="predicted"/>
<feature type="transmembrane region" description="Helical" evidence="1">
    <location>
        <begin position="172"/>
        <end position="189"/>
    </location>
</feature>
<keyword evidence="1" id="KW-0812">Transmembrane</keyword>
<dbReference type="GO" id="GO:0016301">
    <property type="term" value="F:kinase activity"/>
    <property type="evidence" value="ECO:0007669"/>
    <property type="project" value="UniProtKB-KW"/>
</dbReference>
<feature type="transmembrane region" description="Helical" evidence="1">
    <location>
        <begin position="144"/>
        <end position="166"/>
    </location>
</feature>
<keyword evidence="2" id="KW-0808">Transferase</keyword>
<dbReference type="EMBL" id="CP000867">
    <property type="protein sequence ID" value="ABX00941.1"/>
    <property type="molecule type" value="Genomic_DNA"/>
</dbReference>